<dbReference type="RefSeq" id="WP_186507227.1">
    <property type="nucleotide sequence ID" value="NZ_JACNEP010000009.1"/>
</dbReference>
<proteinExistence type="predicted"/>
<accession>A0A8J6M015</accession>
<dbReference type="AlphaFoldDB" id="A0A8J6M015"/>
<sequence length="241" mass="26728">MSNDIWLKGVFEDVQKDLQLDLYRASRGVEHAPTKGDIHEGSWIDVLRDYLPKRYGVDKAIVIDSKGNKSDQIDIVIFDPQYTPMLLIQQSHKYIPAEAVYAVFECKPTISKEYLEYAGNKASSVRNLIRTSVPIATASGTLPPKTPHTIICGILAAKCDWVEGIKSKSFDNNLPSTANSLLDIGCSLEGGTFVSESSGLDKHQSNNNLMYFLFNLLAKLQTLGTVAAIDWKAYANILRED</sequence>
<gene>
    <name evidence="2" type="ORF">H8B19_12495</name>
</gene>
<organism evidence="2 3">
    <name type="scientific">Neptunicella marina</name>
    <dbReference type="NCBI Taxonomy" id="2125989"/>
    <lineage>
        <taxon>Bacteria</taxon>
        <taxon>Pseudomonadati</taxon>
        <taxon>Pseudomonadota</taxon>
        <taxon>Gammaproteobacteria</taxon>
        <taxon>Alteromonadales</taxon>
        <taxon>Alteromonadaceae</taxon>
        <taxon>Neptunicella</taxon>
    </lineage>
</organism>
<evidence type="ECO:0000313" key="2">
    <source>
        <dbReference type="EMBL" id="MBC3766700.1"/>
    </source>
</evidence>
<reference evidence="2" key="2">
    <citation type="submission" date="2020-08" db="EMBL/GenBank/DDBJ databases">
        <authorList>
            <person name="Lai Q."/>
        </authorList>
    </citation>
    <scope>NUCLEOTIDE SEQUENCE</scope>
    <source>
        <strain evidence="2">S27-2</strain>
    </source>
</reference>
<dbReference type="InterPro" id="IPR046537">
    <property type="entry name" value="DUF6602"/>
</dbReference>
<feature type="domain" description="DUF6602" evidence="1">
    <location>
        <begin position="25"/>
        <end position="128"/>
    </location>
</feature>
<evidence type="ECO:0000259" key="1">
    <source>
        <dbReference type="Pfam" id="PF20247"/>
    </source>
</evidence>
<protein>
    <recommendedName>
        <fullName evidence="1">DUF6602 domain-containing protein</fullName>
    </recommendedName>
</protein>
<reference evidence="2" key="1">
    <citation type="journal article" date="2018" name="Int. J. Syst. Evol. Microbiol.">
        <title>Neptunicella marina gen. nov., sp. nov., isolated from surface seawater.</title>
        <authorList>
            <person name="Liu X."/>
            <person name="Lai Q."/>
            <person name="Du Y."/>
            <person name="Zhang X."/>
            <person name="Liu Z."/>
            <person name="Sun F."/>
            <person name="Shao Z."/>
        </authorList>
    </citation>
    <scope>NUCLEOTIDE SEQUENCE</scope>
    <source>
        <strain evidence="2">S27-2</strain>
    </source>
</reference>
<dbReference type="CDD" id="cd21411">
    <property type="entry name" value="NucC"/>
    <property type="match status" value="1"/>
</dbReference>
<dbReference type="Pfam" id="PF20247">
    <property type="entry name" value="DUF6602"/>
    <property type="match status" value="1"/>
</dbReference>
<keyword evidence="3" id="KW-1185">Reference proteome</keyword>
<dbReference type="Proteomes" id="UP000601768">
    <property type="component" value="Unassembled WGS sequence"/>
</dbReference>
<name>A0A8J6M015_9ALTE</name>
<comment type="caution">
    <text evidence="2">The sequence shown here is derived from an EMBL/GenBank/DDBJ whole genome shotgun (WGS) entry which is preliminary data.</text>
</comment>
<dbReference type="EMBL" id="JACNEP010000009">
    <property type="protein sequence ID" value="MBC3766700.1"/>
    <property type="molecule type" value="Genomic_DNA"/>
</dbReference>
<evidence type="ECO:0000313" key="3">
    <source>
        <dbReference type="Proteomes" id="UP000601768"/>
    </source>
</evidence>